<evidence type="ECO:0000256" key="5">
    <source>
        <dbReference type="HAMAP-Rule" id="MF_02126"/>
    </source>
</evidence>
<evidence type="ECO:0000259" key="7">
    <source>
        <dbReference type="Pfam" id="PF17827"/>
    </source>
</evidence>
<feature type="binding site" evidence="5">
    <location>
        <begin position="188"/>
        <end position="191"/>
    </location>
    <ligand>
        <name>substrate</name>
    </ligand>
</feature>
<accession>A0ABR7DTX8</accession>
<dbReference type="NCBIfam" id="TIGR00536">
    <property type="entry name" value="hemK_fam"/>
    <property type="match status" value="1"/>
</dbReference>
<dbReference type="InterPro" id="IPR007848">
    <property type="entry name" value="Small_mtfrase_dom"/>
</dbReference>
<protein>
    <recommendedName>
        <fullName evidence="5">Release factor glutamine methyltransferase</fullName>
        <shortName evidence="5">RF MTase</shortName>
        <ecNumber evidence="5">2.1.1.297</ecNumber>
    </recommendedName>
    <alternativeName>
        <fullName evidence="5">N5-glutamine methyltransferase PrmC</fullName>
    </alternativeName>
    <alternativeName>
        <fullName evidence="5">Protein-(glutamine-N5) MTase PrmC</fullName>
    </alternativeName>
    <alternativeName>
        <fullName evidence="5">Protein-glutamine N-methyltransferase PrmC</fullName>
    </alternativeName>
</protein>
<dbReference type="NCBIfam" id="TIGR03534">
    <property type="entry name" value="RF_mod_PrmC"/>
    <property type="match status" value="1"/>
</dbReference>
<comment type="caution">
    <text evidence="5">Lacks conserved residue(s) required for the propagation of feature annotation.</text>
</comment>
<keyword evidence="9" id="KW-1185">Reference proteome</keyword>
<dbReference type="InterPro" id="IPR029063">
    <property type="entry name" value="SAM-dependent_MTases_sf"/>
</dbReference>
<evidence type="ECO:0000256" key="3">
    <source>
        <dbReference type="ARBA" id="ARBA00022691"/>
    </source>
</evidence>
<evidence type="ECO:0000256" key="4">
    <source>
        <dbReference type="ARBA" id="ARBA00048391"/>
    </source>
</evidence>
<dbReference type="GO" id="GO:0102559">
    <property type="term" value="F:peptide chain release factor N(5)-glutamine methyltransferase activity"/>
    <property type="evidence" value="ECO:0007669"/>
    <property type="project" value="UniProtKB-EC"/>
</dbReference>
<dbReference type="PROSITE" id="PS00092">
    <property type="entry name" value="N6_MTASE"/>
    <property type="match status" value="1"/>
</dbReference>
<dbReference type="InterPro" id="IPR050320">
    <property type="entry name" value="N5-glutamine_MTase"/>
</dbReference>
<dbReference type="Pfam" id="PF05175">
    <property type="entry name" value="MTS"/>
    <property type="match status" value="1"/>
</dbReference>
<comment type="caution">
    <text evidence="8">The sequence shown here is derived from an EMBL/GenBank/DDBJ whole genome shotgun (WGS) entry which is preliminary data.</text>
</comment>
<dbReference type="Proteomes" id="UP000651475">
    <property type="component" value="Unassembled WGS sequence"/>
</dbReference>
<reference evidence="8 9" key="1">
    <citation type="submission" date="2020-08" db="EMBL/GenBank/DDBJ databases">
        <title>Genome public.</title>
        <authorList>
            <person name="Liu C."/>
            <person name="Sun Q."/>
        </authorList>
    </citation>
    <scope>NUCLEOTIDE SEQUENCE [LARGE SCALE GENOMIC DNA]</scope>
    <source>
        <strain evidence="8 9">NSJ-79</strain>
    </source>
</reference>
<dbReference type="InterPro" id="IPR019874">
    <property type="entry name" value="RF_methyltr_PrmC"/>
</dbReference>
<feature type="domain" description="Methyltransferase small" evidence="6">
    <location>
        <begin position="107"/>
        <end position="197"/>
    </location>
</feature>
<dbReference type="Gene3D" id="3.40.50.150">
    <property type="entry name" value="Vaccinia Virus protein VP39"/>
    <property type="match status" value="1"/>
</dbReference>
<comment type="catalytic activity">
    <reaction evidence="4 5">
        <text>L-glutaminyl-[peptide chain release factor] + S-adenosyl-L-methionine = N(5)-methyl-L-glutaminyl-[peptide chain release factor] + S-adenosyl-L-homocysteine + H(+)</text>
        <dbReference type="Rhea" id="RHEA:42896"/>
        <dbReference type="Rhea" id="RHEA-COMP:10271"/>
        <dbReference type="Rhea" id="RHEA-COMP:10272"/>
        <dbReference type="ChEBI" id="CHEBI:15378"/>
        <dbReference type="ChEBI" id="CHEBI:30011"/>
        <dbReference type="ChEBI" id="CHEBI:57856"/>
        <dbReference type="ChEBI" id="CHEBI:59789"/>
        <dbReference type="ChEBI" id="CHEBI:61891"/>
        <dbReference type="EC" id="2.1.1.297"/>
    </reaction>
</comment>
<dbReference type="PANTHER" id="PTHR18895">
    <property type="entry name" value="HEMK METHYLTRANSFERASE"/>
    <property type="match status" value="1"/>
</dbReference>
<dbReference type="Gene3D" id="1.10.8.10">
    <property type="entry name" value="DNA helicase RuvA subunit, C-terminal domain"/>
    <property type="match status" value="1"/>
</dbReference>
<dbReference type="CDD" id="cd02440">
    <property type="entry name" value="AdoMet_MTases"/>
    <property type="match status" value="1"/>
</dbReference>
<feature type="binding site" evidence="5">
    <location>
        <position position="188"/>
    </location>
    <ligand>
        <name>S-adenosyl-L-methionine</name>
        <dbReference type="ChEBI" id="CHEBI:59789"/>
    </ligand>
</feature>
<dbReference type="HAMAP" id="MF_02126">
    <property type="entry name" value="RF_methyltr_PrmC"/>
    <property type="match status" value="1"/>
</dbReference>
<gene>
    <name evidence="5 8" type="primary">prmC</name>
    <name evidence="8" type="ORF">H8S65_19230</name>
</gene>
<dbReference type="Pfam" id="PF17827">
    <property type="entry name" value="PrmC_N"/>
    <property type="match status" value="1"/>
</dbReference>
<evidence type="ECO:0000256" key="2">
    <source>
        <dbReference type="ARBA" id="ARBA00022679"/>
    </source>
</evidence>
<dbReference type="EMBL" id="JACOOJ010000054">
    <property type="protein sequence ID" value="MBC5634877.1"/>
    <property type="molecule type" value="Genomic_DNA"/>
</dbReference>
<evidence type="ECO:0000256" key="1">
    <source>
        <dbReference type="ARBA" id="ARBA00022603"/>
    </source>
</evidence>
<feature type="binding site" evidence="5">
    <location>
        <position position="141"/>
    </location>
    <ligand>
        <name>S-adenosyl-L-methionine</name>
        <dbReference type="ChEBI" id="CHEBI:59789"/>
    </ligand>
</feature>
<dbReference type="InterPro" id="IPR002052">
    <property type="entry name" value="DNA_methylase_N6_adenine_CS"/>
</dbReference>
<dbReference type="RefSeq" id="WP_186931443.1">
    <property type="nucleotide sequence ID" value="NZ_JACOOJ010000054.1"/>
</dbReference>
<keyword evidence="3 5" id="KW-0949">S-adenosyl-L-methionine</keyword>
<evidence type="ECO:0000313" key="9">
    <source>
        <dbReference type="Proteomes" id="UP000651475"/>
    </source>
</evidence>
<name>A0ABR7DTX8_9BACT</name>
<comment type="similarity">
    <text evidence="5">Belongs to the protein N5-glutamine methyltransferase family. PrmC subfamily.</text>
</comment>
<proteinExistence type="inferred from homology"/>
<evidence type="ECO:0000259" key="6">
    <source>
        <dbReference type="Pfam" id="PF05175"/>
    </source>
</evidence>
<dbReference type="SUPFAM" id="SSF53335">
    <property type="entry name" value="S-adenosyl-L-methionine-dependent methyltransferases"/>
    <property type="match status" value="1"/>
</dbReference>
<dbReference type="PANTHER" id="PTHR18895:SF74">
    <property type="entry name" value="MTRF1L RELEASE FACTOR GLUTAMINE METHYLTRANSFERASE"/>
    <property type="match status" value="1"/>
</dbReference>
<feature type="binding site" evidence="5">
    <location>
        <begin position="118"/>
        <end position="122"/>
    </location>
    <ligand>
        <name>S-adenosyl-L-methionine</name>
        <dbReference type="ChEBI" id="CHEBI:59789"/>
    </ligand>
</feature>
<dbReference type="InterPro" id="IPR004556">
    <property type="entry name" value="HemK-like"/>
</dbReference>
<keyword evidence="2 5" id="KW-0808">Transferase</keyword>
<sequence>MTETIAYIKESLRNLYPSSEVSSLVRLIMERVCNIQPHHFLFCKDKELSENEKNRIHEIVERLKQMEPIQYILGTADFYSLQFEVDPSVLIPRPETEELVEQVILDNADKRIKILDIGTGSGCIAVTLRKHLKKASVIATDISAEALATARRNAKRNNATITFIQTDILDPEKAEMDIPFILDVIVSNPPYIKEEEKKDMERNVLDYEPHLALFVPDNDPLLYYWHIAHFGKNKLRRNGCLYFEINAACGNMVVEMLEEEGYKNIELIQDLSGRDRIVKARK</sequence>
<evidence type="ECO:0000313" key="8">
    <source>
        <dbReference type="EMBL" id="MBC5634877.1"/>
    </source>
</evidence>
<comment type="function">
    <text evidence="5">Methylates the class 1 translation termination release factors RF1/PrfA and RF2/PrfB on the glutamine residue of the universally conserved GGQ motif.</text>
</comment>
<feature type="domain" description="Release factor glutamine methyltransferase N-terminal" evidence="7">
    <location>
        <begin position="5"/>
        <end position="74"/>
    </location>
</feature>
<keyword evidence="1 5" id="KW-0489">Methyltransferase</keyword>
<organism evidence="8 9">
    <name type="scientific">Parabacteroides hominis</name>
    <dbReference type="NCBI Taxonomy" id="2763057"/>
    <lineage>
        <taxon>Bacteria</taxon>
        <taxon>Pseudomonadati</taxon>
        <taxon>Bacteroidota</taxon>
        <taxon>Bacteroidia</taxon>
        <taxon>Bacteroidales</taxon>
        <taxon>Tannerellaceae</taxon>
        <taxon>Parabacteroides</taxon>
    </lineage>
</organism>
<dbReference type="InterPro" id="IPR040758">
    <property type="entry name" value="PrmC_N"/>
</dbReference>
<dbReference type="EC" id="2.1.1.297" evidence="5"/>
<dbReference type="GO" id="GO:0032259">
    <property type="term" value="P:methylation"/>
    <property type="evidence" value="ECO:0007669"/>
    <property type="project" value="UniProtKB-KW"/>
</dbReference>